<dbReference type="Proteomes" id="UP000289996">
    <property type="component" value="Unassembled WGS sequence"/>
</dbReference>
<keyword evidence="4 7" id="KW-0238">DNA-binding</keyword>
<dbReference type="Gene3D" id="3.90.199.10">
    <property type="entry name" value="Topoisomerase II, domain 5"/>
    <property type="match status" value="1"/>
</dbReference>
<dbReference type="HAMAP" id="MF_00937">
    <property type="entry name" value="ParC_type2"/>
    <property type="match status" value="1"/>
</dbReference>
<dbReference type="GO" id="GO:0005694">
    <property type="term" value="C:chromosome"/>
    <property type="evidence" value="ECO:0007669"/>
    <property type="project" value="InterPro"/>
</dbReference>
<feature type="site" description="Interaction with DNA" evidence="7">
    <location>
        <position position="80"/>
    </location>
</feature>
<dbReference type="InterPro" id="IPR006691">
    <property type="entry name" value="GyrA/parC_rep"/>
</dbReference>
<comment type="subunit">
    <text evidence="7">Heterotetramer composed of ParC and ParE.</text>
</comment>
<dbReference type="InterPro" id="IPR035516">
    <property type="entry name" value="Gyrase/topoIV_suA_C"/>
</dbReference>
<keyword evidence="11" id="KW-1185">Reference proteome</keyword>
<feature type="site" description="Interaction with DNA" evidence="7">
    <location>
        <position position="97"/>
    </location>
</feature>
<feature type="domain" description="Topo IIA-type catalytic" evidence="9">
    <location>
        <begin position="34"/>
        <end position="500"/>
    </location>
</feature>
<sequence length="816" mass="91608">MAVEQSKIQELTLEDVMGDRFGRYSKYIIQERALPDIRDGLKPVQRRILYAMNQDGNTFDKAFRKSAKSVGNVMGNFHPHGDSSIYEAMVRLSQDWKLREPLIEMHGNNGSMDGDPAAAMRYTEARLSKIAGEMLSDIDKKTVDMVLNFDDTEYEPTVLPARFPNLLVNGATGISAGYATEIPPHNLGEVIDAVLYLMNHPKAELNDLMDFVKGPDFPTGGIIQGLDGIKKAYETGRGRIVVRSQTEIVPLKGNKSQIEISEIPYEVNKAQLVKKMDEIRIMKKIEGIAEVRDESDRKGLSIVVELKRDVNAEGILNYLFKNTDLQITYNFNMVAIYHQRPEHVGLKTILSAYLEHQREVITRRTQFNLQKAADRQHIVEGLIKAMSILDQVIKTIRGSKDKKDAKNNLVSQFDFSELQAEAIVTMQLYRLTNTDVTQLEKEAAELAKAIASYHAILENPKELDKVLRRELKAIQKAYPSQRMTEIQSEIQEIKIKTEDVVPQEDVVVMISHDGYIKRTSLRSYTASDADDNGLKDEDFPIYLAKNSTLDHLMMFTNKGHLIYRPVYEISDAKWKDTGEHISQTIGLAADERITWVYSFPTLKTSGKFLVATNDGYIKQTEFADYTPGRTYKTRASQFIKLKGADSEVVTVKYFETVPEGSLVLLTQHGYGLRYDLSEVPTIGAKAVGVKSMDLRDDLIVRAAVAADADLLAMITQRGSFKKMKVADIPLTSRARRGVQVLRELKSNPHRIADFTLIAAGRVGVALEVLTDRGKHHSILSDDHPVSARYSNGSFVLDTDSEGVPVAMQPHPIPLTV</sequence>
<dbReference type="NCBIfam" id="TIGR01061">
    <property type="entry name" value="parC_Gpos"/>
    <property type="match status" value="1"/>
</dbReference>
<organism evidence="10 11">
    <name type="scientific">Lactiplantibacillus mudanjiangensis</name>
    <dbReference type="NCBI Taxonomy" id="1296538"/>
    <lineage>
        <taxon>Bacteria</taxon>
        <taxon>Bacillati</taxon>
        <taxon>Bacillota</taxon>
        <taxon>Bacilli</taxon>
        <taxon>Lactobacillales</taxon>
        <taxon>Lactobacillaceae</taxon>
        <taxon>Lactiplantibacillus</taxon>
    </lineage>
</organism>
<dbReference type="GO" id="GO:0006265">
    <property type="term" value="P:DNA topological change"/>
    <property type="evidence" value="ECO:0007669"/>
    <property type="project" value="UniProtKB-UniRule"/>
</dbReference>
<dbReference type="Pfam" id="PF00521">
    <property type="entry name" value="DNA_topoisoIV"/>
    <property type="match status" value="1"/>
</dbReference>
<dbReference type="GO" id="GO:0005737">
    <property type="term" value="C:cytoplasm"/>
    <property type="evidence" value="ECO:0007669"/>
    <property type="project" value="TreeGrafter"/>
</dbReference>
<dbReference type="Gene3D" id="1.10.268.10">
    <property type="entry name" value="Topoisomerase, domain 3"/>
    <property type="match status" value="1"/>
</dbReference>
<dbReference type="Pfam" id="PF03989">
    <property type="entry name" value="DNA_gyraseA_C"/>
    <property type="match status" value="5"/>
</dbReference>
<dbReference type="OrthoDB" id="9806486at2"/>
<feature type="site" description="Interaction with DNA" evidence="7">
    <location>
        <position position="91"/>
    </location>
</feature>
<comment type="subcellular location">
    <subcellularLocation>
        <location evidence="7">Cell membrane</location>
        <topology evidence="7">Peripheral membrane protein</topology>
    </subcellularLocation>
</comment>
<name>A0A660E1S3_9LACO</name>
<dbReference type="AlphaFoldDB" id="A0A660E1S3"/>
<evidence type="ECO:0000256" key="6">
    <source>
        <dbReference type="ARBA" id="ARBA00023235"/>
    </source>
</evidence>
<accession>A0A660E1S3</accession>
<feature type="site" description="Transition state stabilizer" evidence="7">
    <location>
        <position position="121"/>
    </location>
</feature>
<dbReference type="PANTHER" id="PTHR43493:SF9">
    <property type="entry name" value="DNA TOPOISOMERASE 4 SUBUNIT A"/>
    <property type="match status" value="1"/>
</dbReference>
<proteinExistence type="inferred from homology"/>
<dbReference type="GO" id="GO:0034335">
    <property type="term" value="F:DNA negative supercoiling activity"/>
    <property type="evidence" value="ECO:0007669"/>
    <property type="project" value="UniProtKB-ARBA"/>
</dbReference>
<dbReference type="GO" id="GO:0019897">
    <property type="term" value="C:extrinsic component of plasma membrane"/>
    <property type="evidence" value="ECO:0007669"/>
    <property type="project" value="UniProtKB-UniRule"/>
</dbReference>
<dbReference type="Gene3D" id="2.120.10.90">
    <property type="entry name" value="DNA gyrase/topoisomerase IV, subunit A, C-terminal"/>
    <property type="match status" value="1"/>
</dbReference>
<comment type="function">
    <text evidence="7">Topoisomerase IV is essential for chromosome segregation. It relaxes supercoiled DNA. Performs the decatenation events required during the replication of a circular DNA molecule.</text>
</comment>
<dbReference type="InterPro" id="IPR013760">
    <property type="entry name" value="Topo_IIA-like_dom_sf"/>
</dbReference>
<protein>
    <recommendedName>
        <fullName evidence="7">DNA topoisomerase 4 subunit A</fullName>
        <ecNumber evidence="7">5.6.2.2</ecNumber>
    </recommendedName>
    <alternativeName>
        <fullName evidence="7">Topoisomerase IV subunit A</fullName>
    </alternativeName>
</protein>
<dbReference type="FunFam" id="3.30.1360.40:FF:000002">
    <property type="entry name" value="DNA gyrase subunit A"/>
    <property type="match status" value="1"/>
</dbReference>
<dbReference type="PANTHER" id="PTHR43493">
    <property type="entry name" value="DNA GYRASE/TOPOISOMERASE SUBUNIT A"/>
    <property type="match status" value="1"/>
</dbReference>
<keyword evidence="2 7" id="KW-1003">Cell membrane</keyword>
<feature type="site" description="Interaction with DNA" evidence="7">
    <location>
        <position position="42"/>
    </location>
</feature>
<dbReference type="FunFam" id="3.90.199.10:FF:000001">
    <property type="entry name" value="DNA gyrase subunit A"/>
    <property type="match status" value="1"/>
</dbReference>
<dbReference type="EC" id="5.6.2.2" evidence="7"/>
<dbReference type="EMBL" id="UYIG01000079">
    <property type="protein sequence ID" value="VDG28007.1"/>
    <property type="molecule type" value="Genomic_DNA"/>
</dbReference>
<keyword evidence="3 7" id="KW-0799">Topoisomerase</keyword>
<dbReference type="SUPFAM" id="SSF56719">
    <property type="entry name" value="Type II DNA topoisomerase"/>
    <property type="match status" value="1"/>
</dbReference>
<comment type="similarity">
    <text evidence="7">Belongs to the type II topoisomerase GyrA/ParC subunit family. ParC type 2 subfamily.</text>
</comment>
<evidence type="ECO:0000256" key="4">
    <source>
        <dbReference type="ARBA" id="ARBA00023125"/>
    </source>
</evidence>
<dbReference type="SUPFAM" id="SSF101904">
    <property type="entry name" value="GyrA/ParC C-terminal domain-like"/>
    <property type="match status" value="1"/>
</dbReference>
<evidence type="ECO:0000256" key="7">
    <source>
        <dbReference type="HAMAP-Rule" id="MF_00937"/>
    </source>
</evidence>
<evidence type="ECO:0000313" key="10">
    <source>
        <dbReference type="EMBL" id="VDG28007.1"/>
    </source>
</evidence>
<evidence type="ECO:0000256" key="3">
    <source>
        <dbReference type="ARBA" id="ARBA00023029"/>
    </source>
</evidence>
<dbReference type="SMART" id="SM00434">
    <property type="entry name" value="TOP4c"/>
    <property type="match status" value="1"/>
</dbReference>
<evidence type="ECO:0000313" key="11">
    <source>
        <dbReference type="Proteomes" id="UP000289996"/>
    </source>
</evidence>
<dbReference type="InterPro" id="IPR002205">
    <property type="entry name" value="Topo_IIA_dom_A"/>
</dbReference>
<reference evidence="10 11" key="1">
    <citation type="submission" date="2018-11" db="EMBL/GenBank/DDBJ databases">
        <authorList>
            <person name="Wuyts S."/>
        </authorList>
    </citation>
    <scope>NUCLEOTIDE SEQUENCE [LARGE SCALE GENOMIC DNA]</scope>
    <source>
        <strain evidence="10">Lactobacillus mudanjiangensis AMBF249</strain>
    </source>
</reference>
<dbReference type="CDD" id="cd00187">
    <property type="entry name" value="TOP4c"/>
    <property type="match status" value="1"/>
</dbReference>
<dbReference type="GO" id="GO:0003677">
    <property type="term" value="F:DNA binding"/>
    <property type="evidence" value="ECO:0007669"/>
    <property type="project" value="UniProtKB-UniRule"/>
</dbReference>
<dbReference type="GO" id="GO:0009330">
    <property type="term" value="C:DNA topoisomerase type II (double strand cut, ATP-hydrolyzing) complex"/>
    <property type="evidence" value="ECO:0007669"/>
    <property type="project" value="TreeGrafter"/>
</dbReference>
<evidence type="ECO:0000259" key="9">
    <source>
        <dbReference type="PROSITE" id="PS52040"/>
    </source>
</evidence>
<dbReference type="GO" id="GO:0005524">
    <property type="term" value="F:ATP binding"/>
    <property type="evidence" value="ECO:0007669"/>
    <property type="project" value="InterPro"/>
</dbReference>
<dbReference type="InterPro" id="IPR005741">
    <property type="entry name" value="TopoIV_A_Gpos"/>
</dbReference>
<dbReference type="Gene3D" id="3.30.1360.40">
    <property type="match status" value="1"/>
</dbReference>
<feature type="site" description="Interaction with DNA" evidence="7">
    <location>
        <position position="78"/>
    </location>
</feature>
<dbReference type="InterPro" id="IPR050220">
    <property type="entry name" value="Type_II_DNA_Topoisomerases"/>
</dbReference>
<evidence type="ECO:0000256" key="5">
    <source>
        <dbReference type="ARBA" id="ARBA00023136"/>
    </source>
</evidence>
<feature type="active site" description="O-(5'-phospho-DNA)-tyrosine intermediate" evidence="7 8">
    <location>
        <position position="122"/>
    </location>
</feature>
<dbReference type="InterPro" id="IPR013758">
    <property type="entry name" value="Topo_IIA_A/C_ab"/>
</dbReference>
<keyword evidence="6 7" id="KW-0413">Isomerase</keyword>
<dbReference type="GO" id="GO:0007059">
    <property type="term" value="P:chromosome segregation"/>
    <property type="evidence" value="ECO:0007669"/>
    <property type="project" value="UniProtKB-UniRule"/>
</dbReference>
<gene>
    <name evidence="7" type="primary">parC</name>
    <name evidence="10" type="ORF">MUDAN_MDHGFNIF_02813</name>
</gene>
<keyword evidence="5 7" id="KW-0472">Membrane</keyword>
<dbReference type="FunFam" id="1.10.268.10:FF:000001">
    <property type="entry name" value="DNA gyrase subunit A"/>
    <property type="match status" value="1"/>
</dbReference>
<dbReference type="PROSITE" id="PS52040">
    <property type="entry name" value="TOPO_IIA"/>
    <property type="match status" value="1"/>
</dbReference>
<evidence type="ECO:0000256" key="8">
    <source>
        <dbReference type="PROSITE-ProRule" id="PRU01384"/>
    </source>
</evidence>
<evidence type="ECO:0000256" key="2">
    <source>
        <dbReference type="ARBA" id="ARBA00022475"/>
    </source>
</evidence>
<evidence type="ECO:0000256" key="1">
    <source>
        <dbReference type="ARBA" id="ARBA00000185"/>
    </source>
</evidence>
<dbReference type="NCBIfam" id="NF004044">
    <property type="entry name" value="PRK05561.1"/>
    <property type="match status" value="1"/>
</dbReference>
<comment type="catalytic activity">
    <reaction evidence="1 7 8">
        <text>ATP-dependent breakage, passage and rejoining of double-stranded DNA.</text>
        <dbReference type="EC" id="5.6.2.2"/>
    </reaction>
</comment>
<dbReference type="InterPro" id="IPR013757">
    <property type="entry name" value="Topo_IIA_A_a_sf"/>
</dbReference>
<dbReference type="RefSeq" id="WP_130851639.1">
    <property type="nucleotide sequence ID" value="NZ_UYIG01000079.1"/>
</dbReference>